<dbReference type="PRINTS" id="PR00411">
    <property type="entry name" value="PNDRDTASEI"/>
</dbReference>
<dbReference type="EMBL" id="CP002826">
    <property type="protein sequence ID" value="AEI06664.1"/>
    <property type="molecule type" value="Genomic_DNA"/>
</dbReference>
<dbReference type="STRING" id="504832.OCA5_c19540"/>
<dbReference type="GO" id="GO:0051539">
    <property type="term" value="F:4 iron, 4 sulfur cluster binding"/>
    <property type="evidence" value="ECO:0007669"/>
    <property type="project" value="UniProtKB-KW"/>
</dbReference>
<dbReference type="OrthoDB" id="9777740at2"/>
<evidence type="ECO:0000256" key="5">
    <source>
        <dbReference type="ARBA" id="ARBA00023014"/>
    </source>
</evidence>
<evidence type="ECO:0000313" key="6">
    <source>
        <dbReference type="EMBL" id="AEI06664.1"/>
    </source>
</evidence>
<dbReference type="KEGG" id="ocg:OCA5_c19540"/>
<organism evidence="6 7">
    <name type="scientific">Afipia carboxidovorans (strain ATCC 49405 / DSM 1227 / KCTC 32145 / OM5)</name>
    <name type="common">Oligotropha carboxidovorans</name>
    <dbReference type="NCBI Taxonomy" id="504832"/>
    <lineage>
        <taxon>Bacteria</taxon>
        <taxon>Pseudomonadati</taxon>
        <taxon>Pseudomonadota</taxon>
        <taxon>Alphaproteobacteria</taxon>
        <taxon>Hyphomicrobiales</taxon>
        <taxon>Nitrobacteraceae</taxon>
        <taxon>Afipia</taxon>
    </lineage>
</organism>
<dbReference type="GO" id="GO:0016491">
    <property type="term" value="F:oxidoreductase activity"/>
    <property type="evidence" value="ECO:0007669"/>
    <property type="project" value="UniProtKB-KW"/>
</dbReference>
<dbReference type="InterPro" id="IPR039650">
    <property type="entry name" value="HdrA-like"/>
</dbReference>
<reference evidence="6 7" key="1">
    <citation type="journal article" date="2011" name="J. Bacteriol.">
        <title>Complete genome sequences of the chemolithoautotrophic Oligotropha carboxidovorans strains OM4 and OM5.</title>
        <authorList>
            <person name="Volland S."/>
            <person name="Rachinger M."/>
            <person name="Strittmatter A."/>
            <person name="Daniel R."/>
            <person name="Gottschalk G."/>
            <person name="Meyer O."/>
        </authorList>
    </citation>
    <scope>NUCLEOTIDE SEQUENCE [LARGE SCALE GENOMIC DNA]</scope>
    <source>
        <strain evidence="7">ATCC 49405 / DSM 1227 / KCTC 32145 / OM5</strain>
    </source>
</reference>
<keyword evidence="1" id="KW-0004">4Fe-4S</keyword>
<evidence type="ECO:0000256" key="3">
    <source>
        <dbReference type="ARBA" id="ARBA00023002"/>
    </source>
</evidence>
<dbReference type="eggNOG" id="COG1053">
    <property type="taxonomic scope" value="Bacteria"/>
</dbReference>
<dbReference type="PANTHER" id="PTHR43498">
    <property type="entry name" value="FERREDOXIN:COB-COM HETERODISULFIDE REDUCTASE SUBUNIT A"/>
    <property type="match status" value="1"/>
</dbReference>
<dbReference type="PATRIC" id="fig|504832.7.peg.2075"/>
<keyword evidence="5" id="KW-0411">Iron-sulfur</keyword>
<dbReference type="InterPro" id="IPR036188">
    <property type="entry name" value="FAD/NAD-bd_sf"/>
</dbReference>
<dbReference type="HOGENOM" id="CLU_045820_0_0_5"/>
<dbReference type="Proteomes" id="UP000007730">
    <property type="component" value="Chromosome"/>
</dbReference>
<dbReference type="SUPFAM" id="SSF51905">
    <property type="entry name" value="FAD/NAD(P)-binding domain"/>
    <property type="match status" value="1"/>
</dbReference>
<evidence type="ECO:0000313" key="7">
    <source>
        <dbReference type="Proteomes" id="UP000007730"/>
    </source>
</evidence>
<dbReference type="Gene3D" id="3.50.50.60">
    <property type="entry name" value="FAD/NAD(P)-binding domain"/>
    <property type="match status" value="1"/>
</dbReference>
<dbReference type="Pfam" id="PF12831">
    <property type="entry name" value="FAD_oxidored"/>
    <property type="match status" value="1"/>
</dbReference>
<protein>
    <recommendedName>
        <fullName evidence="8">FAD dependent oxidoreductase</fullName>
    </recommendedName>
</protein>
<keyword evidence="3" id="KW-0560">Oxidoreductase</keyword>
<dbReference type="RefSeq" id="WP_013913126.1">
    <property type="nucleotide sequence ID" value="NC_011386.1"/>
</dbReference>
<dbReference type="PANTHER" id="PTHR43498:SF1">
    <property type="entry name" value="COB--COM HETERODISULFIDE REDUCTASE IRON-SULFUR SUBUNIT A"/>
    <property type="match status" value="1"/>
</dbReference>
<accession>F8BV11</accession>
<evidence type="ECO:0008006" key="8">
    <source>
        <dbReference type="Google" id="ProtNLM"/>
    </source>
</evidence>
<keyword evidence="2" id="KW-0479">Metal-binding</keyword>
<evidence type="ECO:0000256" key="1">
    <source>
        <dbReference type="ARBA" id="ARBA00022485"/>
    </source>
</evidence>
<dbReference type="GO" id="GO:0046872">
    <property type="term" value="F:metal ion binding"/>
    <property type="evidence" value="ECO:0007669"/>
    <property type="project" value="UniProtKB-KW"/>
</dbReference>
<sequence>MPVRHDTVARSAREVDVLREVDVVVAGGGAAGVAAAVCAARAGASVVLLERNGFLGGTMTSTSLGGICGLYSLIDGEPVQMVHGFAEEVRDRLDRAGGIRGALPWLQTASLPYDLFIMKSVLDDLAETERLTVLYQARLVEAGVEDGRIRHVIVRGRGGLFAIRANAFIDCTGDGELAAMAGVATEYDRASLQFPTAMFRMGGVDTTVAMKVPRDEMHRLLEQAVTDGYDLPRTAGGIYSVRDGIVHLNITKVKVDGHTPDTFDPIELSEAEREGRRQARLYLEVFRRYVPGYANAYILDTGAELGIRETRRIVGPHVLTSDDVLKERKFDDAIAANCWPIEDHGGGRSTRWVWLSPGGYNHIPYRALLPMGVRNLLVAGRCLSSTHDAQAAIRVTANCFSTGQAAGLAAVMAGSGDMASVDIKSLQAALKAGGVNLAPMPETANA</sequence>
<keyword evidence="4" id="KW-0408">Iron</keyword>
<proteinExistence type="predicted"/>
<evidence type="ECO:0000256" key="4">
    <source>
        <dbReference type="ARBA" id="ARBA00023004"/>
    </source>
</evidence>
<gene>
    <name evidence="6" type="ordered locus">OCA5_c19540</name>
</gene>
<keyword evidence="7" id="KW-1185">Reference proteome</keyword>
<name>F8BV11_AFIC5</name>
<dbReference type="AlphaFoldDB" id="F8BV11"/>
<evidence type="ECO:0000256" key="2">
    <source>
        <dbReference type="ARBA" id="ARBA00022723"/>
    </source>
</evidence>